<dbReference type="PANTHER" id="PTHR35984:SF1">
    <property type="entry name" value="PERIPLASMIC SERINE PROTEASE"/>
    <property type="match status" value="1"/>
</dbReference>
<dbReference type="HOGENOM" id="CLU_068405_0_0_9"/>
<dbReference type="GO" id="GO:0016020">
    <property type="term" value="C:membrane"/>
    <property type="evidence" value="ECO:0007669"/>
    <property type="project" value="InterPro"/>
</dbReference>
<dbReference type="KEGG" id="ckr:CKR_0965"/>
<evidence type="ECO:0008006" key="3">
    <source>
        <dbReference type="Google" id="ProtNLM"/>
    </source>
</evidence>
<proteinExistence type="predicted"/>
<evidence type="ECO:0000313" key="1">
    <source>
        <dbReference type="EMBL" id="BAH06016.1"/>
    </source>
</evidence>
<organism evidence="1 2">
    <name type="scientific">Clostridium kluyveri (strain NBRC 12016)</name>
    <dbReference type="NCBI Taxonomy" id="583346"/>
    <lineage>
        <taxon>Bacteria</taxon>
        <taxon>Bacillati</taxon>
        <taxon>Bacillota</taxon>
        <taxon>Clostridia</taxon>
        <taxon>Eubacteriales</taxon>
        <taxon>Clostridiaceae</taxon>
        <taxon>Clostridium</taxon>
    </lineage>
</organism>
<dbReference type="Proteomes" id="UP000007969">
    <property type="component" value="Chromosome"/>
</dbReference>
<dbReference type="Pfam" id="PF01972">
    <property type="entry name" value="SDH_protease"/>
    <property type="match status" value="1"/>
</dbReference>
<dbReference type="PANTHER" id="PTHR35984">
    <property type="entry name" value="PERIPLASMIC SERINE PROTEASE"/>
    <property type="match status" value="1"/>
</dbReference>
<gene>
    <name evidence="1" type="ordered locus">CKR_0965</name>
</gene>
<reference evidence="2" key="1">
    <citation type="submission" date="2005-09" db="EMBL/GenBank/DDBJ databases">
        <title>Complete genome sequence of Clostridium kluyveri and comparative genomics of Clostridia species.</title>
        <authorList>
            <person name="Inui M."/>
            <person name="Nonaka H."/>
            <person name="Shinoda Y."/>
            <person name="Ikenaga Y."/>
            <person name="Abe M."/>
            <person name="Naito K."/>
            <person name="Vertes A.A."/>
            <person name="Yukawa H."/>
        </authorList>
    </citation>
    <scope>NUCLEOTIDE SEQUENCE [LARGE SCALE GENOMIC DNA]</scope>
    <source>
        <strain evidence="2">NBRC 12016</strain>
    </source>
</reference>
<dbReference type="Gene3D" id="3.90.226.10">
    <property type="entry name" value="2-enoyl-CoA Hydratase, Chain A, domain 1"/>
    <property type="match status" value="1"/>
</dbReference>
<dbReference type="InterPro" id="IPR002825">
    <property type="entry name" value="Pept_S49_ser-pept_pro"/>
</dbReference>
<dbReference type="AlphaFoldDB" id="B9E0J1"/>
<dbReference type="EMBL" id="AP009049">
    <property type="protein sequence ID" value="BAH06016.1"/>
    <property type="molecule type" value="Genomic_DNA"/>
</dbReference>
<dbReference type="InterPro" id="IPR029045">
    <property type="entry name" value="ClpP/crotonase-like_dom_sf"/>
</dbReference>
<protein>
    <recommendedName>
        <fullName evidence="3">Serine dehydrogenase proteinase</fullName>
    </recommendedName>
</protein>
<name>B9E0J1_CLOK1</name>
<accession>B9E0J1</accession>
<dbReference type="SUPFAM" id="SSF52096">
    <property type="entry name" value="ClpP/crotonase"/>
    <property type="match status" value="1"/>
</dbReference>
<evidence type="ECO:0000313" key="2">
    <source>
        <dbReference type="Proteomes" id="UP000007969"/>
    </source>
</evidence>
<sequence>MIKMNENRYKLIKDISEERNSKVICYFCGDRQNVNIRVAPDIIPIFHKLLEHLGKTDKIDLFIFTKGGDVLTSLRLVELIYEYCSKFSVLVPYKAYSAGTLICLGASEIIMTKMGELSPVDPNITSVFNPEDANNMKLPINVEDVYSFFSIAKDVIGLKTDETLIKVFTNLTEHIHPLAVGSIFRSHALIRTVAKELLLMHMNYQDEYKINEVVNILTEKLQSHSYMITRREAKNIIKLPIENCSDELEKKLWSLYETYEKDFSFNIPFSPEEAADSLGKFSVCSGIIETADMSYGYIFDGAIHNMGEGNINGYANVNIVNQAWRRI</sequence>